<sequence>MTWSGDCWLSRGGVDGRDETLPTCSVSGGPWGWRQDWRTNTSEPLSEAAQLLRGMGRTKVKTGATHSWAPSCSSPSDDSSTHVSVSCVPPTGYMLPQDKLDLILQDIRESRLTIKQLMGAITTEVSVLKDEHRKFVDRDKTNETTISILEPANEVHAMQISKLMEQL</sequence>
<evidence type="ECO:0000313" key="1">
    <source>
        <dbReference type="EMBL" id="KAJ1195457.1"/>
    </source>
</evidence>
<dbReference type="Proteomes" id="UP001066276">
    <property type="component" value="Chromosome 2_2"/>
</dbReference>
<keyword evidence="2" id="KW-1185">Reference proteome</keyword>
<organism evidence="1 2">
    <name type="scientific">Pleurodeles waltl</name>
    <name type="common">Iberian ribbed newt</name>
    <dbReference type="NCBI Taxonomy" id="8319"/>
    <lineage>
        <taxon>Eukaryota</taxon>
        <taxon>Metazoa</taxon>
        <taxon>Chordata</taxon>
        <taxon>Craniata</taxon>
        <taxon>Vertebrata</taxon>
        <taxon>Euteleostomi</taxon>
        <taxon>Amphibia</taxon>
        <taxon>Batrachia</taxon>
        <taxon>Caudata</taxon>
        <taxon>Salamandroidea</taxon>
        <taxon>Salamandridae</taxon>
        <taxon>Pleurodelinae</taxon>
        <taxon>Pleurodeles</taxon>
    </lineage>
</organism>
<dbReference type="EMBL" id="JANPWB010000004">
    <property type="protein sequence ID" value="KAJ1195457.1"/>
    <property type="molecule type" value="Genomic_DNA"/>
</dbReference>
<evidence type="ECO:0000313" key="2">
    <source>
        <dbReference type="Proteomes" id="UP001066276"/>
    </source>
</evidence>
<comment type="caution">
    <text evidence="1">The sequence shown here is derived from an EMBL/GenBank/DDBJ whole genome shotgun (WGS) entry which is preliminary data.</text>
</comment>
<accession>A0AAV7V287</accession>
<protein>
    <submittedName>
        <fullName evidence="1">Uncharacterized protein</fullName>
    </submittedName>
</protein>
<name>A0AAV7V287_PLEWA</name>
<dbReference type="AlphaFoldDB" id="A0AAV7V287"/>
<proteinExistence type="predicted"/>
<reference evidence="1" key="1">
    <citation type="journal article" date="2022" name="bioRxiv">
        <title>Sequencing and chromosome-scale assembly of the giantPleurodeles waltlgenome.</title>
        <authorList>
            <person name="Brown T."/>
            <person name="Elewa A."/>
            <person name="Iarovenko S."/>
            <person name="Subramanian E."/>
            <person name="Araus A.J."/>
            <person name="Petzold A."/>
            <person name="Susuki M."/>
            <person name="Suzuki K.-i.T."/>
            <person name="Hayashi T."/>
            <person name="Toyoda A."/>
            <person name="Oliveira C."/>
            <person name="Osipova E."/>
            <person name="Leigh N.D."/>
            <person name="Simon A."/>
            <person name="Yun M.H."/>
        </authorList>
    </citation>
    <scope>NUCLEOTIDE SEQUENCE</scope>
    <source>
        <strain evidence="1">20211129_DDA</strain>
        <tissue evidence="1">Liver</tissue>
    </source>
</reference>
<gene>
    <name evidence="1" type="ORF">NDU88_004737</name>
</gene>